<dbReference type="InterPro" id="IPR011701">
    <property type="entry name" value="MFS"/>
</dbReference>
<keyword evidence="4 5" id="KW-0472">Membrane</keyword>
<dbReference type="EMBL" id="JADGJH010000004">
    <property type="protein sequence ID" value="KAJ3143139.1"/>
    <property type="molecule type" value="Genomic_DNA"/>
</dbReference>
<dbReference type="Pfam" id="PF07690">
    <property type="entry name" value="MFS_1"/>
    <property type="match status" value="1"/>
</dbReference>
<comment type="caution">
    <text evidence="6">The sequence shown here is derived from an EMBL/GenBank/DDBJ whole genome shotgun (WGS) entry which is preliminary data.</text>
</comment>
<dbReference type="GO" id="GO:0022857">
    <property type="term" value="F:transmembrane transporter activity"/>
    <property type="evidence" value="ECO:0007669"/>
    <property type="project" value="InterPro"/>
</dbReference>
<feature type="transmembrane region" description="Helical" evidence="5">
    <location>
        <begin position="405"/>
        <end position="428"/>
    </location>
</feature>
<dbReference type="Proteomes" id="UP001211907">
    <property type="component" value="Unassembled WGS sequence"/>
</dbReference>
<dbReference type="SUPFAM" id="SSF103473">
    <property type="entry name" value="MFS general substrate transporter"/>
    <property type="match status" value="1"/>
</dbReference>
<dbReference type="Gene3D" id="1.20.1250.20">
    <property type="entry name" value="MFS general substrate transporter like domains"/>
    <property type="match status" value="1"/>
</dbReference>
<reference evidence="6" key="1">
    <citation type="submission" date="2020-05" db="EMBL/GenBank/DDBJ databases">
        <title>Phylogenomic resolution of chytrid fungi.</title>
        <authorList>
            <person name="Stajich J.E."/>
            <person name="Amses K."/>
            <person name="Simmons R."/>
            <person name="Seto K."/>
            <person name="Myers J."/>
            <person name="Bonds A."/>
            <person name="Quandt C.A."/>
            <person name="Barry K."/>
            <person name="Liu P."/>
            <person name="Grigoriev I."/>
            <person name="Longcore J.E."/>
            <person name="James T.Y."/>
        </authorList>
    </citation>
    <scope>NUCLEOTIDE SEQUENCE</scope>
    <source>
        <strain evidence="6">JEL0513</strain>
    </source>
</reference>
<feature type="transmembrane region" description="Helical" evidence="5">
    <location>
        <begin position="255"/>
        <end position="277"/>
    </location>
</feature>
<evidence type="ECO:0000256" key="2">
    <source>
        <dbReference type="ARBA" id="ARBA00022692"/>
    </source>
</evidence>
<sequence length="662" mass="72832">MVGTESLTNSAPPPPLVFAVQSTESAENVSSAICDPISRLDSDFNEDAGSIHRSGFAPVVVAPPQPPFSVLQPNSWRWNIQKTVANPLMVIVPLFFHVLAGGFGGFPVAQFFVLAVCAELGPPDRSPPQVNFSISVDLPDDDYKACAARADVQTRLASWNQTFALTYEIPAFFLIPLMGLLVDRLGRKTMMAIPIFSSILHSCAVVLVSTFNLSLWYFVAVKFVQGFLGGFALLGIAINGFIADTCPVAQRTQTFLTLEIAMFTAMAIGPVAGGFLYRVEYIVLPQIGLYPIFVSILCTDVMLCLYIVFLLPETLKLPSSAQADGEAEIEVVFSEETPESFFAVAFRNFVDSWRGSLDILTTPGRGSSLKVLALIAAVSSVAMSGYGFMFSNYPAQKFGWDAYDFGVYALCKTVCRLFYLSVGFPIFLKYFVGKRNSIVDKTRAELTLVRYGFFTNLIGLICHGLAREAWVFFPLLLYYTSSNISGPTLRSMLSRSVPASSQGSLFAALELLQSGMGLISQVFMPAIYRFLVRIDMPHIIFFVVASIWAVALLLTAWLKSRELIGVDDRNNSDNDDVAVVEPLLNSDYPDESGSRRDLRVRSRTRLRRTSRASTTSLYSRRASTLLEVSSFAPLDEFDEISNVAARIGQWAESVPHSAIEEE</sequence>
<organism evidence="6 7">
    <name type="scientific">Physocladia obscura</name>
    <dbReference type="NCBI Taxonomy" id="109957"/>
    <lineage>
        <taxon>Eukaryota</taxon>
        <taxon>Fungi</taxon>
        <taxon>Fungi incertae sedis</taxon>
        <taxon>Chytridiomycota</taxon>
        <taxon>Chytridiomycota incertae sedis</taxon>
        <taxon>Chytridiomycetes</taxon>
        <taxon>Chytridiales</taxon>
        <taxon>Chytriomycetaceae</taxon>
        <taxon>Physocladia</taxon>
    </lineage>
</organism>
<evidence type="ECO:0000313" key="6">
    <source>
        <dbReference type="EMBL" id="KAJ3143139.1"/>
    </source>
</evidence>
<feature type="transmembrane region" description="Helical" evidence="5">
    <location>
        <begin position="505"/>
        <end position="527"/>
    </location>
</feature>
<dbReference type="PANTHER" id="PTHR23507:SF1">
    <property type="entry name" value="FI18259P1-RELATED"/>
    <property type="match status" value="1"/>
</dbReference>
<evidence type="ECO:0000313" key="7">
    <source>
        <dbReference type="Proteomes" id="UP001211907"/>
    </source>
</evidence>
<dbReference type="InterPro" id="IPR036259">
    <property type="entry name" value="MFS_trans_sf"/>
</dbReference>
<feature type="transmembrane region" description="Helical" evidence="5">
    <location>
        <begin position="289"/>
        <end position="311"/>
    </location>
</feature>
<feature type="transmembrane region" description="Helical" evidence="5">
    <location>
        <begin position="194"/>
        <end position="217"/>
    </location>
</feature>
<evidence type="ECO:0000256" key="1">
    <source>
        <dbReference type="ARBA" id="ARBA00004141"/>
    </source>
</evidence>
<feature type="transmembrane region" description="Helical" evidence="5">
    <location>
        <begin position="84"/>
        <end position="106"/>
    </location>
</feature>
<feature type="transmembrane region" description="Helical" evidence="5">
    <location>
        <begin position="164"/>
        <end position="182"/>
    </location>
</feature>
<feature type="transmembrane region" description="Helical" evidence="5">
    <location>
        <begin position="371"/>
        <end position="393"/>
    </location>
</feature>
<keyword evidence="3 5" id="KW-1133">Transmembrane helix</keyword>
<evidence type="ECO:0000256" key="5">
    <source>
        <dbReference type="SAM" id="Phobius"/>
    </source>
</evidence>
<feature type="transmembrane region" description="Helical" evidence="5">
    <location>
        <begin position="448"/>
        <end position="466"/>
    </location>
</feature>
<gene>
    <name evidence="6" type="ORF">HK100_008258</name>
</gene>
<keyword evidence="7" id="KW-1185">Reference proteome</keyword>
<comment type="subcellular location">
    <subcellularLocation>
        <location evidence="1">Membrane</location>
        <topology evidence="1">Multi-pass membrane protein</topology>
    </subcellularLocation>
</comment>
<accession>A0AAD5TB16</accession>
<evidence type="ECO:0000256" key="4">
    <source>
        <dbReference type="ARBA" id="ARBA00023136"/>
    </source>
</evidence>
<feature type="transmembrane region" description="Helical" evidence="5">
    <location>
        <begin position="223"/>
        <end position="243"/>
    </location>
</feature>
<name>A0AAD5TB16_9FUNG</name>
<dbReference type="AlphaFoldDB" id="A0AAD5TB16"/>
<dbReference type="GO" id="GO:0016020">
    <property type="term" value="C:membrane"/>
    <property type="evidence" value="ECO:0007669"/>
    <property type="project" value="UniProtKB-SubCell"/>
</dbReference>
<evidence type="ECO:0000256" key="3">
    <source>
        <dbReference type="ARBA" id="ARBA00022989"/>
    </source>
</evidence>
<dbReference type="PANTHER" id="PTHR23507">
    <property type="entry name" value="ZGC:174356"/>
    <property type="match status" value="1"/>
</dbReference>
<feature type="transmembrane region" description="Helical" evidence="5">
    <location>
        <begin position="539"/>
        <end position="558"/>
    </location>
</feature>
<evidence type="ECO:0008006" key="8">
    <source>
        <dbReference type="Google" id="ProtNLM"/>
    </source>
</evidence>
<proteinExistence type="predicted"/>
<keyword evidence="2 5" id="KW-0812">Transmembrane</keyword>
<protein>
    <recommendedName>
        <fullName evidence="8">Major facilitator superfamily (MFS) profile domain-containing protein</fullName>
    </recommendedName>
</protein>